<proteinExistence type="predicted"/>
<dbReference type="EMBL" id="JH651384">
    <property type="protein sequence ID" value="EIJ34730.1"/>
    <property type="molecule type" value="Genomic_DNA"/>
</dbReference>
<dbReference type="Gene3D" id="2.60.40.680">
    <property type="match status" value="1"/>
</dbReference>
<dbReference type="Proteomes" id="UP000005317">
    <property type="component" value="Unassembled WGS sequence"/>
</dbReference>
<name>A0A656HH77_THINJ</name>
<gene>
    <name evidence="2" type="ORF">Thini_2163</name>
</gene>
<dbReference type="RefSeq" id="WP_002708652.1">
    <property type="nucleotide sequence ID" value="NZ_JH651384.1"/>
</dbReference>
<evidence type="ECO:0000256" key="1">
    <source>
        <dbReference type="SAM" id="SignalP"/>
    </source>
</evidence>
<feature type="chain" id="PRO_5024868905" evidence="1">
    <location>
        <begin position="21"/>
        <end position="424"/>
    </location>
</feature>
<feature type="signal peptide" evidence="1">
    <location>
        <begin position="1"/>
        <end position="20"/>
    </location>
</feature>
<sequence precursor="true">MKRSVPLASAVLWLAMPVHAAQIVTPAQASVSASSGGVITFSPVYTVSTPQDGTVTGLGIRIHFNSSALQFNGVSKRFAYGLLPAGDVSTDTENYDADATTDKYFILPWVDVSGQWPGGSELPLTLASVSFTAKAGFTGSTMIRVSASGTVDGAAFQTTPMTVSVATGNASLKLKGFLQGAYNSTDGQMRDSLRNAGLLPLAQPYGYLGHQGAETTTATLLNTTGVDAPVDWVLVELRDKANASNRLAAKAALLQSDGDVVDAATGSSTLTFADTAPGSYYVALRHRNHLGVMTASPPSLTTTPVLVDFTASATALYGADIRAQQGSTRLLPAGDASLDNKLIAAGPDNDKNAILAIVLADPANTGPHTNFQSAGYQFTDQNMDGKTLYSGPDNDVNGLLGNILLAPGNSTNSTNYILPGSLPQ</sequence>
<evidence type="ECO:0000313" key="2">
    <source>
        <dbReference type="EMBL" id="EIJ34730.1"/>
    </source>
</evidence>
<organism evidence="2 3">
    <name type="scientific">Thiothrix nivea (strain ATCC 35100 / DSM 5205 / JP2)</name>
    <dbReference type="NCBI Taxonomy" id="870187"/>
    <lineage>
        <taxon>Bacteria</taxon>
        <taxon>Pseudomonadati</taxon>
        <taxon>Pseudomonadota</taxon>
        <taxon>Gammaproteobacteria</taxon>
        <taxon>Thiotrichales</taxon>
        <taxon>Thiotrichaceae</taxon>
        <taxon>Thiothrix</taxon>
    </lineage>
</organism>
<keyword evidence="1" id="KW-0732">Signal</keyword>
<dbReference type="AlphaFoldDB" id="A0A656HH77"/>
<protein>
    <submittedName>
        <fullName evidence="2">Uncharacterized protein</fullName>
    </submittedName>
</protein>
<evidence type="ECO:0000313" key="3">
    <source>
        <dbReference type="Proteomes" id="UP000005317"/>
    </source>
</evidence>
<accession>A0A656HH77</accession>
<keyword evidence="3" id="KW-1185">Reference proteome</keyword>
<reference evidence="3" key="1">
    <citation type="journal article" date="2011" name="Stand. Genomic Sci.">
        <title>Genome sequence of the filamentous, gliding Thiothrix nivea neotype strain (JP2(T)).</title>
        <authorList>
            <person name="Lapidus A."/>
            <person name="Nolan M."/>
            <person name="Lucas S."/>
            <person name="Glavina Del Rio T."/>
            <person name="Tice H."/>
            <person name="Cheng J.F."/>
            <person name="Tapia R."/>
            <person name="Han C."/>
            <person name="Goodwin L."/>
            <person name="Pitluck S."/>
            <person name="Liolios K."/>
            <person name="Pagani I."/>
            <person name="Ivanova N."/>
            <person name="Huntemann M."/>
            <person name="Mavromatis K."/>
            <person name="Mikhailova N."/>
            <person name="Pati A."/>
            <person name="Chen A."/>
            <person name="Palaniappan K."/>
            <person name="Land M."/>
            <person name="Brambilla E.M."/>
            <person name="Rohde M."/>
            <person name="Abt B."/>
            <person name="Verbarg S."/>
            <person name="Goker M."/>
            <person name="Bristow J."/>
            <person name="Eisen J.A."/>
            <person name="Markowitz V."/>
            <person name="Hugenholtz P."/>
            <person name="Kyrpides N.C."/>
            <person name="Klenk H.P."/>
            <person name="Woyke T."/>
        </authorList>
    </citation>
    <scope>NUCLEOTIDE SEQUENCE [LARGE SCALE GENOMIC DNA]</scope>
    <source>
        <strain evidence="3">ATCC 35100 / DSM 5205 / JP2</strain>
    </source>
</reference>
<dbReference type="OrthoDB" id="9805017at2"/>